<organism evidence="2 4">
    <name type="scientific">Heterorhabditis bacteriophora</name>
    <name type="common">Entomopathogenic nematode worm</name>
    <dbReference type="NCBI Taxonomy" id="37862"/>
    <lineage>
        <taxon>Eukaryota</taxon>
        <taxon>Metazoa</taxon>
        <taxon>Ecdysozoa</taxon>
        <taxon>Nematoda</taxon>
        <taxon>Chromadorea</taxon>
        <taxon>Rhabditida</taxon>
        <taxon>Rhabditina</taxon>
        <taxon>Rhabditomorpha</taxon>
        <taxon>Strongyloidea</taxon>
        <taxon>Heterorhabditidae</taxon>
        <taxon>Heterorhabditis</taxon>
    </lineage>
</organism>
<feature type="compositionally biased region" description="Polar residues" evidence="1">
    <location>
        <begin position="30"/>
        <end position="44"/>
    </location>
</feature>
<accession>A0A1I7X443</accession>
<dbReference type="WBParaSite" id="Hba_12293">
    <property type="protein sequence ID" value="Hba_12293"/>
    <property type="gene ID" value="Hba_12293"/>
</dbReference>
<dbReference type="Proteomes" id="UP000095283">
    <property type="component" value="Unplaced"/>
</dbReference>
<reference evidence="3 4" key="1">
    <citation type="submission" date="2016-11" db="UniProtKB">
        <authorList>
            <consortium name="WormBaseParasite"/>
        </authorList>
    </citation>
    <scope>IDENTIFICATION</scope>
</reference>
<evidence type="ECO:0000313" key="4">
    <source>
        <dbReference type="WBParaSite" id="Hba_12294"/>
    </source>
</evidence>
<protein>
    <submittedName>
        <fullName evidence="3 4">Oxidoreductase</fullName>
    </submittedName>
</protein>
<name>A0A1I7X443_HETBA</name>
<evidence type="ECO:0000313" key="2">
    <source>
        <dbReference type="Proteomes" id="UP000095283"/>
    </source>
</evidence>
<dbReference type="AlphaFoldDB" id="A0A1I7X443"/>
<proteinExistence type="predicted"/>
<dbReference type="WBParaSite" id="Hba_12294">
    <property type="protein sequence ID" value="Hba_12294"/>
    <property type="gene ID" value="Hba_12294"/>
</dbReference>
<evidence type="ECO:0000313" key="3">
    <source>
        <dbReference type="WBParaSite" id="Hba_12293"/>
    </source>
</evidence>
<feature type="region of interest" description="Disordered" evidence="1">
    <location>
        <begin position="30"/>
        <end position="64"/>
    </location>
</feature>
<feature type="compositionally biased region" description="Polar residues" evidence="1">
    <location>
        <begin position="54"/>
        <end position="64"/>
    </location>
</feature>
<evidence type="ECO:0000256" key="1">
    <source>
        <dbReference type="SAM" id="MobiDB-lite"/>
    </source>
</evidence>
<keyword evidence="2" id="KW-1185">Reference proteome</keyword>
<sequence length="64" mass="7122">MLLNHANQYDLYSMKMFSPAELADIGSDVLNDQQRSGTPQTPNTDALKWLLGGNPSQTQKELVE</sequence>